<evidence type="ECO:0000256" key="4">
    <source>
        <dbReference type="ARBA" id="ARBA00022741"/>
    </source>
</evidence>
<dbReference type="EC" id="2.7.7.80" evidence="9"/>
<dbReference type="InterPro" id="IPR045886">
    <property type="entry name" value="ThiF/MoeB/HesA"/>
</dbReference>
<dbReference type="InterPro" id="IPR036873">
    <property type="entry name" value="Rhodanese-like_dom_sf"/>
</dbReference>
<proteinExistence type="inferred from homology"/>
<dbReference type="PROSITE" id="PS50206">
    <property type="entry name" value="RHODANESE_3"/>
    <property type="match status" value="1"/>
</dbReference>
<dbReference type="GO" id="GO:0061605">
    <property type="term" value="F:molybdopterin-synthase adenylyltransferase activity"/>
    <property type="evidence" value="ECO:0007669"/>
    <property type="project" value="UniProtKB-EC"/>
</dbReference>
<dbReference type="EMBL" id="JYLN01000011">
    <property type="protein sequence ID" value="KRP69436.1"/>
    <property type="molecule type" value="Genomic_DNA"/>
</dbReference>
<evidence type="ECO:0000313" key="15">
    <source>
        <dbReference type="EMBL" id="KRP69436.1"/>
    </source>
</evidence>
<evidence type="ECO:0000256" key="9">
    <source>
        <dbReference type="ARBA" id="ARBA00066884"/>
    </source>
</evidence>
<dbReference type="AlphaFoldDB" id="A0A0R3AB31"/>
<dbReference type="Pfam" id="PF00899">
    <property type="entry name" value="ThiF"/>
    <property type="match status" value="1"/>
</dbReference>
<comment type="catalytic activity">
    <reaction evidence="6">
        <text>[molybdopterin-synthase sulfur-carrier protein]-C-terminal Gly-Gly + ATP + H(+) = [molybdopterin-synthase sulfur-carrier protein]-C-terminal Gly-Gly-AMP + diphosphate</text>
        <dbReference type="Rhea" id="RHEA:43616"/>
        <dbReference type="Rhea" id="RHEA-COMP:12159"/>
        <dbReference type="Rhea" id="RHEA-COMP:12202"/>
        <dbReference type="ChEBI" id="CHEBI:15378"/>
        <dbReference type="ChEBI" id="CHEBI:30616"/>
        <dbReference type="ChEBI" id="CHEBI:33019"/>
        <dbReference type="ChEBI" id="CHEBI:90618"/>
        <dbReference type="ChEBI" id="CHEBI:90778"/>
        <dbReference type="EC" id="2.7.7.80"/>
    </reaction>
</comment>
<gene>
    <name evidence="15" type="ORF">TX23_23385</name>
</gene>
<evidence type="ECO:0000256" key="1">
    <source>
        <dbReference type="ARBA" id="ARBA00005046"/>
    </source>
</evidence>
<dbReference type="RefSeq" id="WP_057704231.1">
    <property type="nucleotide sequence ID" value="NZ_JABWQI010000044.1"/>
</dbReference>
<evidence type="ECO:0000256" key="2">
    <source>
        <dbReference type="ARBA" id="ARBA00009919"/>
    </source>
</evidence>
<evidence type="ECO:0000256" key="10">
    <source>
        <dbReference type="ARBA" id="ARBA00073635"/>
    </source>
</evidence>
<comment type="caution">
    <text evidence="15">The sequence shown here is derived from an EMBL/GenBank/DDBJ whole genome shotgun (WGS) entry which is preliminary data.</text>
</comment>
<keyword evidence="3" id="KW-0808">Transferase</keyword>
<accession>A0A0R3AB31</accession>
<dbReference type="InterPro" id="IPR035985">
    <property type="entry name" value="Ubiquitin-activating_enz"/>
</dbReference>
<dbReference type="SUPFAM" id="SSF69572">
    <property type="entry name" value="Activating enzymes of the ubiquitin-like proteins"/>
    <property type="match status" value="1"/>
</dbReference>
<comment type="function">
    <text evidence="7">Catalyzes the adenylation by ATP of the carboxyl group of the C-terminal glycine of sulfur carrier protein MoaD.</text>
</comment>
<dbReference type="GO" id="GO:0008146">
    <property type="term" value="F:sulfotransferase activity"/>
    <property type="evidence" value="ECO:0007669"/>
    <property type="project" value="TreeGrafter"/>
</dbReference>
<evidence type="ECO:0000259" key="14">
    <source>
        <dbReference type="PROSITE" id="PS50206"/>
    </source>
</evidence>
<evidence type="ECO:0000256" key="3">
    <source>
        <dbReference type="ARBA" id="ARBA00022679"/>
    </source>
</evidence>
<comment type="similarity">
    <text evidence="2">Belongs to the HesA/MoeB/ThiF family.</text>
</comment>
<feature type="domain" description="Rhodanese" evidence="14">
    <location>
        <begin position="313"/>
        <end position="379"/>
    </location>
</feature>
<dbReference type="FunFam" id="3.40.50.720:FF:000033">
    <property type="entry name" value="Adenylyltransferase and sulfurtransferase MOCS3"/>
    <property type="match status" value="1"/>
</dbReference>
<reference evidence="15 16" key="1">
    <citation type="submission" date="2015-02" db="EMBL/GenBank/DDBJ databases">
        <title>Two Pseudomonas sp. nov., isolated from raw milk.</title>
        <authorList>
            <person name="Wenning M."/>
            <person name="von Neubeck M."/>
            <person name="Huptas C."/>
            <person name="Scherer S."/>
        </authorList>
    </citation>
    <scope>NUCLEOTIDE SEQUENCE [LARGE SCALE GENOMIC DNA]</scope>
    <source>
        <strain evidence="15 16">DSM 29164</strain>
    </source>
</reference>
<protein>
    <recommendedName>
        <fullName evidence="10">Molybdopterin-synthase adenylyltransferase</fullName>
        <ecNumber evidence="9">2.7.7.80</ecNumber>
    </recommendedName>
    <alternativeName>
        <fullName evidence="13">MoaD protein adenylase</fullName>
    </alternativeName>
    <alternativeName>
        <fullName evidence="11">Molybdopterin-converting factor subunit 1 adenylase</fullName>
    </alternativeName>
    <alternativeName>
        <fullName evidence="12">Sulfur carrier protein MoaD adenylyltransferase</fullName>
    </alternativeName>
</protein>
<comment type="subunit">
    <text evidence="8">Homodimer. Forms a stable heterotetrameric complex of 2 MoeB and 2 MoaD during adenylation of MoaD.</text>
</comment>
<keyword evidence="4" id="KW-0547">Nucleotide-binding</keyword>
<dbReference type="Proteomes" id="UP000050852">
    <property type="component" value="Unassembled WGS sequence"/>
</dbReference>
<dbReference type="CDD" id="cd00158">
    <property type="entry name" value="RHOD"/>
    <property type="match status" value="1"/>
</dbReference>
<evidence type="ECO:0000256" key="11">
    <source>
        <dbReference type="ARBA" id="ARBA00075110"/>
    </source>
</evidence>
<keyword evidence="5" id="KW-0067">ATP-binding</keyword>
<dbReference type="GO" id="GO:0008641">
    <property type="term" value="F:ubiquitin-like modifier activating enzyme activity"/>
    <property type="evidence" value="ECO:0007669"/>
    <property type="project" value="InterPro"/>
</dbReference>
<dbReference type="CDD" id="cd00757">
    <property type="entry name" value="ThiF_MoeB_HesA_family"/>
    <property type="match status" value="1"/>
</dbReference>
<dbReference type="GO" id="GO:0004792">
    <property type="term" value="F:thiosulfate-cyanide sulfurtransferase activity"/>
    <property type="evidence" value="ECO:0007669"/>
    <property type="project" value="TreeGrafter"/>
</dbReference>
<dbReference type="Pfam" id="PF00581">
    <property type="entry name" value="Rhodanese"/>
    <property type="match status" value="1"/>
</dbReference>
<dbReference type="PANTHER" id="PTHR10953">
    <property type="entry name" value="UBIQUITIN-ACTIVATING ENZYME E1"/>
    <property type="match status" value="1"/>
</dbReference>
<evidence type="ECO:0000313" key="16">
    <source>
        <dbReference type="Proteomes" id="UP000050852"/>
    </source>
</evidence>
<evidence type="ECO:0000256" key="12">
    <source>
        <dbReference type="ARBA" id="ARBA00075328"/>
    </source>
</evidence>
<sequence>MADERFSQQEHAHYARHFLVKGFGPEGQARLKAGKVLVVGAGGLGCPALMYLAAAGVGHIGIVEDDTVDISNLHRQLLFGVGDVGSPKGAVARQKLLDNNPHIDIRHFADRLDESNVMAYVHDYDVILDATDNFTTKYLLNDACYLGGKPLVYASISQFEGQVAVFNLPDAHGQCSTNLRDIFPEPPPAGLAQNCGEAGVLGVLPGIVGSIQALEAIKILSAVGEPSINRLMLFDALSLQLRQVSVRHRASNPLSGEQPRIRQPQAIEANCAVAVGAQYAISPQALEQRLLSDTVLQLIDVRDGHEHLTMSLGGINIPLSELPQRLAQTVAGVETVIYCKSGVRSLKALHAISAAVGEGRCRSLTGGLDAYVAAGCLERLRRAEGVQ</sequence>
<dbReference type="GO" id="GO:0005524">
    <property type="term" value="F:ATP binding"/>
    <property type="evidence" value="ECO:0007669"/>
    <property type="project" value="UniProtKB-KW"/>
</dbReference>
<dbReference type="OrthoDB" id="9804286at2"/>
<name>A0A0R3AB31_9PSED</name>
<dbReference type="InterPro" id="IPR001763">
    <property type="entry name" value="Rhodanese-like_dom"/>
</dbReference>
<dbReference type="PATRIC" id="fig|1615673.3.peg.279"/>
<evidence type="ECO:0000256" key="13">
    <source>
        <dbReference type="ARBA" id="ARBA00078531"/>
    </source>
</evidence>
<dbReference type="GO" id="GO:0005829">
    <property type="term" value="C:cytosol"/>
    <property type="evidence" value="ECO:0007669"/>
    <property type="project" value="TreeGrafter"/>
</dbReference>
<evidence type="ECO:0000256" key="5">
    <source>
        <dbReference type="ARBA" id="ARBA00022840"/>
    </source>
</evidence>
<evidence type="ECO:0000256" key="8">
    <source>
        <dbReference type="ARBA" id="ARBA00063809"/>
    </source>
</evidence>
<dbReference type="InterPro" id="IPR000594">
    <property type="entry name" value="ThiF_NAD_FAD-bd"/>
</dbReference>
<evidence type="ECO:0000256" key="7">
    <source>
        <dbReference type="ARBA" id="ARBA00055169"/>
    </source>
</evidence>
<organism evidence="15 16">
    <name type="scientific">Pseudomonas paralactis</name>
    <dbReference type="NCBI Taxonomy" id="1615673"/>
    <lineage>
        <taxon>Bacteria</taxon>
        <taxon>Pseudomonadati</taxon>
        <taxon>Pseudomonadota</taxon>
        <taxon>Gammaproteobacteria</taxon>
        <taxon>Pseudomonadales</taxon>
        <taxon>Pseudomonadaceae</taxon>
        <taxon>Pseudomonas</taxon>
    </lineage>
</organism>
<dbReference type="Gene3D" id="3.40.50.720">
    <property type="entry name" value="NAD(P)-binding Rossmann-like Domain"/>
    <property type="match status" value="1"/>
</dbReference>
<dbReference type="Gene3D" id="3.40.250.10">
    <property type="entry name" value="Rhodanese-like domain"/>
    <property type="match status" value="1"/>
</dbReference>
<comment type="pathway">
    <text evidence="1">Cofactor biosynthesis; molybdopterin biosynthesis.</text>
</comment>
<dbReference type="SMART" id="SM00450">
    <property type="entry name" value="RHOD"/>
    <property type="match status" value="1"/>
</dbReference>
<dbReference type="PANTHER" id="PTHR10953:SF102">
    <property type="entry name" value="ADENYLYLTRANSFERASE AND SULFURTRANSFERASE MOCS3"/>
    <property type="match status" value="1"/>
</dbReference>
<evidence type="ECO:0000256" key="6">
    <source>
        <dbReference type="ARBA" id="ARBA00052218"/>
    </source>
</evidence>